<dbReference type="PATRIC" id="fig|1603606.3.peg.2821"/>
<dbReference type="EMBL" id="CP010802">
    <property type="protein sequence ID" value="ALC17355.1"/>
    <property type="molecule type" value="Genomic_DNA"/>
</dbReference>
<evidence type="ECO:0000256" key="1">
    <source>
        <dbReference type="ARBA" id="ARBA00004651"/>
    </source>
</evidence>
<dbReference type="AlphaFoldDB" id="A0A0M4DAV1"/>
<evidence type="ECO:0000256" key="2">
    <source>
        <dbReference type="ARBA" id="ARBA00022475"/>
    </source>
</evidence>
<evidence type="ECO:0000256" key="6">
    <source>
        <dbReference type="ARBA" id="ARBA00038076"/>
    </source>
</evidence>
<dbReference type="InterPro" id="IPR025857">
    <property type="entry name" value="MacB_PCD"/>
</dbReference>
<evidence type="ECO:0000256" key="7">
    <source>
        <dbReference type="SAM" id="Phobius"/>
    </source>
</evidence>
<keyword evidence="3 7" id="KW-0812">Transmembrane</keyword>
<dbReference type="OrthoDB" id="9802264at2"/>
<dbReference type="Proteomes" id="UP000057158">
    <property type="component" value="Chromosome"/>
</dbReference>
<evidence type="ECO:0000313" key="11">
    <source>
        <dbReference type="Proteomes" id="UP000057158"/>
    </source>
</evidence>
<feature type="transmembrane region" description="Helical" evidence="7">
    <location>
        <begin position="281"/>
        <end position="306"/>
    </location>
</feature>
<evidence type="ECO:0000259" key="9">
    <source>
        <dbReference type="Pfam" id="PF12704"/>
    </source>
</evidence>
<keyword evidence="2" id="KW-1003">Cell membrane</keyword>
<accession>A0A0M4DAV1</accession>
<feature type="domain" description="ABC3 transporter permease C-terminal" evidence="8">
    <location>
        <begin position="285"/>
        <end position="398"/>
    </location>
</feature>
<feature type="transmembrane region" description="Helical" evidence="7">
    <location>
        <begin position="327"/>
        <end position="354"/>
    </location>
</feature>
<evidence type="ECO:0000313" key="10">
    <source>
        <dbReference type="EMBL" id="ALC17355.1"/>
    </source>
</evidence>
<gene>
    <name evidence="10" type="ORF">DSOUD_2602</name>
</gene>
<evidence type="ECO:0000256" key="4">
    <source>
        <dbReference type="ARBA" id="ARBA00022989"/>
    </source>
</evidence>
<keyword evidence="5 7" id="KW-0472">Membrane</keyword>
<dbReference type="KEGG" id="des:DSOUD_2602"/>
<name>A0A0M4DAV1_9BACT</name>
<feature type="transmembrane region" description="Helical" evidence="7">
    <location>
        <begin position="360"/>
        <end position="388"/>
    </location>
</feature>
<dbReference type="PANTHER" id="PTHR30572">
    <property type="entry name" value="MEMBRANE COMPONENT OF TRANSPORTER-RELATED"/>
    <property type="match status" value="1"/>
</dbReference>
<organism evidence="10 11">
    <name type="scientific">Desulfuromonas soudanensis</name>
    <dbReference type="NCBI Taxonomy" id="1603606"/>
    <lineage>
        <taxon>Bacteria</taxon>
        <taxon>Pseudomonadati</taxon>
        <taxon>Thermodesulfobacteriota</taxon>
        <taxon>Desulfuromonadia</taxon>
        <taxon>Desulfuromonadales</taxon>
        <taxon>Desulfuromonadaceae</taxon>
        <taxon>Desulfuromonas</taxon>
    </lineage>
</organism>
<dbReference type="STRING" id="1603606.DSOUD_2602"/>
<evidence type="ECO:0000259" key="8">
    <source>
        <dbReference type="Pfam" id="PF02687"/>
    </source>
</evidence>
<keyword evidence="11" id="KW-1185">Reference proteome</keyword>
<keyword evidence="4 7" id="KW-1133">Transmembrane helix</keyword>
<protein>
    <submittedName>
        <fullName evidence="10">ABC-type antimicrobial peptide transport system, permease component</fullName>
    </submittedName>
</protein>
<dbReference type="InterPro" id="IPR050250">
    <property type="entry name" value="Macrolide_Exporter_MacB"/>
</dbReference>
<feature type="domain" description="MacB-like periplasmic core" evidence="9">
    <location>
        <begin position="21"/>
        <end position="244"/>
    </location>
</feature>
<sequence>MKWRKLIKVALQSIARNKMRSLLTMLGIIIGVGSVICLVALGQGSQRDIEGQVASLGTNLLMLRSGSSQVGGARGGAGTLETLSMEDVARLRQETTLLQGVSPEIRVTSQIIAGGRNWNTAVTGVSPEYLEIRNYQVASGAPFAERDVRTRAKVALLGETVARELFSGADPIGAAIRIRNVPFRVIGVLAAKGQSAFGTDQDDIVLAPSTTVLYRLGDGKTVRSIVASAASPEEMEGAKDEIIAIMREAHRIPAGGLDDFNIRDQTEINQMATRVTGTLTLLLSAIAAVSLLVGGIGIMNIMLVSVTERTREIGIRLAIGARSVDILSQFLIEAAILSLLGGLIGIACGLGAAWGFGSLLGISVVINPAVIAVAVLFTGAVGIFFGFYPARKAANLNPIDALRYE</sequence>
<reference evidence="10 11" key="1">
    <citation type="submission" date="2015-07" db="EMBL/GenBank/DDBJ databases">
        <title>Isolation and Genomic Characterization of a Novel Halophilic Metal-Reducing Deltaproteobacterium from the Deep Subsurface.</title>
        <authorList>
            <person name="Badalamenti J.P."/>
            <person name="Summers Z.M."/>
            <person name="Gralnick J.A."/>
            <person name="Bond D.R."/>
        </authorList>
    </citation>
    <scope>NUCLEOTIDE SEQUENCE [LARGE SCALE GENOMIC DNA]</scope>
    <source>
        <strain evidence="10 11">WTL</strain>
    </source>
</reference>
<dbReference type="Pfam" id="PF02687">
    <property type="entry name" value="FtsX"/>
    <property type="match status" value="1"/>
</dbReference>
<dbReference type="RefSeq" id="WP_053551370.1">
    <property type="nucleotide sequence ID" value="NZ_CP010802.1"/>
</dbReference>
<comment type="similarity">
    <text evidence="6">Belongs to the ABC-4 integral membrane protein family.</text>
</comment>
<evidence type="ECO:0000256" key="5">
    <source>
        <dbReference type="ARBA" id="ARBA00023136"/>
    </source>
</evidence>
<dbReference type="GO" id="GO:0005886">
    <property type="term" value="C:plasma membrane"/>
    <property type="evidence" value="ECO:0007669"/>
    <property type="project" value="UniProtKB-SubCell"/>
</dbReference>
<dbReference type="Pfam" id="PF12704">
    <property type="entry name" value="MacB_PCD"/>
    <property type="match status" value="1"/>
</dbReference>
<comment type="subcellular location">
    <subcellularLocation>
        <location evidence="1">Cell membrane</location>
        <topology evidence="1">Multi-pass membrane protein</topology>
    </subcellularLocation>
</comment>
<evidence type="ECO:0000256" key="3">
    <source>
        <dbReference type="ARBA" id="ARBA00022692"/>
    </source>
</evidence>
<feature type="transmembrane region" description="Helical" evidence="7">
    <location>
        <begin position="21"/>
        <end position="42"/>
    </location>
</feature>
<dbReference type="GO" id="GO:0022857">
    <property type="term" value="F:transmembrane transporter activity"/>
    <property type="evidence" value="ECO:0007669"/>
    <property type="project" value="TreeGrafter"/>
</dbReference>
<dbReference type="InterPro" id="IPR003838">
    <property type="entry name" value="ABC3_permease_C"/>
</dbReference>
<proteinExistence type="inferred from homology"/>
<dbReference type="PANTHER" id="PTHR30572:SF4">
    <property type="entry name" value="ABC TRANSPORTER PERMEASE YTRF"/>
    <property type="match status" value="1"/>
</dbReference>